<accession>A0ABP6NV37</accession>
<comment type="caution">
    <text evidence="1">The sequence shown here is derived from an EMBL/GenBank/DDBJ whole genome shotgun (WGS) entry which is preliminary data.</text>
</comment>
<name>A0ABP6NV37_9ACTN</name>
<reference evidence="2" key="1">
    <citation type="journal article" date="2019" name="Int. J. Syst. Evol. Microbiol.">
        <title>The Global Catalogue of Microorganisms (GCM) 10K type strain sequencing project: providing services to taxonomists for standard genome sequencing and annotation.</title>
        <authorList>
            <consortium name="The Broad Institute Genomics Platform"/>
            <consortium name="The Broad Institute Genome Sequencing Center for Infectious Disease"/>
            <person name="Wu L."/>
            <person name="Ma J."/>
        </authorList>
    </citation>
    <scope>NUCLEOTIDE SEQUENCE [LARGE SCALE GENOMIC DNA]</scope>
    <source>
        <strain evidence="2">JCM 15614</strain>
    </source>
</reference>
<evidence type="ECO:0008006" key="3">
    <source>
        <dbReference type="Google" id="ProtNLM"/>
    </source>
</evidence>
<dbReference type="Proteomes" id="UP001499924">
    <property type="component" value="Unassembled WGS sequence"/>
</dbReference>
<organism evidence="1 2">
    <name type="scientific">Blastococcus jejuensis</name>
    <dbReference type="NCBI Taxonomy" id="351224"/>
    <lineage>
        <taxon>Bacteria</taxon>
        <taxon>Bacillati</taxon>
        <taxon>Actinomycetota</taxon>
        <taxon>Actinomycetes</taxon>
        <taxon>Geodermatophilales</taxon>
        <taxon>Geodermatophilaceae</taxon>
        <taxon>Blastococcus</taxon>
    </lineage>
</organism>
<protein>
    <recommendedName>
        <fullName evidence="3">Lipoprotein</fullName>
    </recommendedName>
</protein>
<dbReference type="EMBL" id="BAAAVV010000002">
    <property type="protein sequence ID" value="GAA3158852.1"/>
    <property type="molecule type" value="Genomic_DNA"/>
</dbReference>
<sequence length="259" mass="26906">MRLSGLGTRPGVAVRTDTGWRRAVLAGLALASTAGCGFLQDLAEPDPPPSIPVADETVRPPAAPAAGPLVIAEGALLTAEGGRAGRLTVTAGPVQTGVVPPVPNFSDSCPVDPAALQYLPVSVGFTMRWDQQSAMPGLAARLDVGTGPETPADIGDVGIVVESGDGTERYCFDYPPLPTSDRFWNQMHAEDVTGYVVLDRAVTPATPEGRADVFPTLRLRISDLRLFADPEDVRSLRLGELTVGAACPDAPDAICVALG</sequence>
<proteinExistence type="predicted"/>
<evidence type="ECO:0000313" key="2">
    <source>
        <dbReference type="Proteomes" id="UP001499924"/>
    </source>
</evidence>
<evidence type="ECO:0000313" key="1">
    <source>
        <dbReference type="EMBL" id="GAA3158852.1"/>
    </source>
</evidence>
<gene>
    <name evidence="1" type="ORF">GCM10010531_07760</name>
</gene>
<keyword evidence="2" id="KW-1185">Reference proteome</keyword>